<dbReference type="GeneID" id="109581817"/>
<dbReference type="EnsemblMetazoa" id="XM_019996231.1">
    <property type="protein sequence ID" value="XP_019851790.1"/>
    <property type="gene ID" value="LOC109581817"/>
</dbReference>
<accession>A0AAN0J468</accession>
<organism evidence="1 2">
    <name type="scientific">Amphimedon queenslandica</name>
    <name type="common">Sponge</name>
    <dbReference type="NCBI Taxonomy" id="400682"/>
    <lineage>
        <taxon>Eukaryota</taxon>
        <taxon>Metazoa</taxon>
        <taxon>Porifera</taxon>
        <taxon>Demospongiae</taxon>
        <taxon>Heteroscleromorpha</taxon>
        <taxon>Haplosclerida</taxon>
        <taxon>Niphatidae</taxon>
        <taxon>Amphimedon</taxon>
    </lineage>
</organism>
<dbReference type="KEGG" id="aqu:109581817"/>
<dbReference type="RefSeq" id="XP_019851790.1">
    <property type="nucleotide sequence ID" value="XM_019996231.1"/>
</dbReference>
<evidence type="ECO:0000313" key="1">
    <source>
        <dbReference type="EnsemblMetazoa" id="XP_019851790.1"/>
    </source>
</evidence>
<proteinExistence type="predicted"/>
<evidence type="ECO:0000313" key="2">
    <source>
        <dbReference type="Proteomes" id="UP000007879"/>
    </source>
</evidence>
<keyword evidence="2" id="KW-1185">Reference proteome</keyword>
<dbReference type="Proteomes" id="UP000007879">
    <property type="component" value="Unassembled WGS sequence"/>
</dbReference>
<sequence>MASNLEVGEKIESFFTITRIYSSQDGESHFGTVKIKMKGKGDIGSISDIIPSTGLMFRETPSSYNYSWHTAPRRQFIVNLDASVQVTVSSGEKRILKEGEVFFVEDTTGKGHFSESVDGKVRRSVFLPVPDDYKLPTDC</sequence>
<dbReference type="AlphaFoldDB" id="A0AAN0J468"/>
<reference evidence="1" key="2">
    <citation type="submission" date="2024-06" db="UniProtKB">
        <authorList>
            <consortium name="EnsemblMetazoa"/>
        </authorList>
    </citation>
    <scope>IDENTIFICATION</scope>
</reference>
<name>A0AAN0J468_AMPQE</name>
<reference evidence="2" key="1">
    <citation type="journal article" date="2010" name="Nature">
        <title>The Amphimedon queenslandica genome and the evolution of animal complexity.</title>
        <authorList>
            <person name="Srivastava M."/>
            <person name="Simakov O."/>
            <person name="Chapman J."/>
            <person name="Fahey B."/>
            <person name="Gauthier M.E."/>
            <person name="Mitros T."/>
            <person name="Richards G.S."/>
            <person name="Conaco C."/>
            <person name="Dacre M."/>
            <person name="Hellsten U."/>
            <person name="Larroux C."/>
            <person name="Putnam N.H."/>
            <person name="Stanke M."/>
            <person name="Adamska M."/>
            <person name="Darling A."/>
            <person name="Degnan S.M."/>
            <person name="Oakley T.H."/>
            <person name="Plachetzki D.C."/>
            <person name="Zhai Y."/>
            <person name="Adamski M."/>
            <person name="Calcino A."/>
            <person name="Cummins S.F."/>
            <person name="Goodstein D.M."/>
            <person name="Harris C."/>
            <person name="Jackson D.J."/>
            <person name="Leys S.P."/>
            <person name="Shu S."/>
            <person name="Woodcroft B.J."/>
            <person name="Vervoort M."/>
            <person name="Kosik K.S."/>
            <person name="Manning G."/>
            <person name="Degnan B.M."/>
            <person name="Rokhsar D.S."/>
        </authorList>
    </citation>
    <scope>NUCLEOTIDE SEQUENCE [LARGE SCALE GENOMIC DNA]</scope>
</reference>
<protein>
    <submittedName>
        <fullName evidence="1">Uncharacterized protein</fullName>
    </submittedName>
</protein>